<proteinExistence type="predicted"/>
<evidence type="ECO:0000313" key="2">
    <source>
        <dbReference type="Proteomes" id="UP001143545"/>
    </source>
</evidence>
<evidence type="ECO:0000313" key="1">
    <source>
        <dbReference type="EMBL" id="GLB53497.1"/>
    </source>
</evidence>
<name>A0A9W6EW78_9FLAO</name>
<organism evidence="1 2">
    <name type="scientific">Neptunitalea chrysea</name>
    <dbReference type="NCBI Taxonomy" id="1647581"/>
    <lineage>
        <taxon>Bacteria</taxon>
        <taxon>Pseudomonadati</taxon>
        <taxon>Bacteroidota</taxon>
        <taxon>Flavobacteriia</taxon>
        <taxon>Flavobacteriales</taxon>
        <taxon>Flavobacteriaceae</taxon>
        <taxon>Neptunitalea</taxon>
    </lineage>
</organism>
<sequence>MLTDFSTIDIISGDLGYIPNEKRSDSDDVQSMITSLLCSKELTVTSANMANKQNKNNRSISDLRHIAQQRYSGTYGQSVYKWRKVVHDNFAHG</sequence>
<comment type="caution">
    <text evidence="1">The sequence shown here is derived from an EMBL/GenBank/DDBJ whole genome shotgun (WGS) entry which is preliminary data.</text>
</comment>
<dbReference type="EMBL" id="BRVP01000018">
    <property type="protein sequence ID" value="GLB53497.1"/>
    <property type="molecule type" value="Genomic_DNA"/>
</dbReference>
<protein>
    <submittedName>
        <fullName evidence="1">Uncharacterized protein</fullName>
    </submittedName>
</protein>
<dbReference type="Proteomes" id="UP001143545">
    <property type="component" value="Unassembled WGS sequence"/>
</dbReference>
<keyword evidence="2" id="KW-1185">Reference proteome</keyword>
<reference evidence="1" key="1">
    <citation type="submission" date="2022-07" db="EMBL/GenBank/DDBJ databases">
        <title>Taxonomy of Novel Oxalotrophic and Methylotrophic Bacteria.</title>
        <authorList>
            <person name="Sahin N."/>
            <person name="Tani A."/>
        </authorList>
    </citation>
    <scope>NUCLEOTIDE SEQUENCE</scope>
    <source>
        <strain evidence="1">AM327</strain>
    </source>
</reference>
<accession>A0A9W6EW78</accession>
<gene>
    <name evidence="1" type="ORF">NBRC110019_25380</name>
</gene>
<dbReference type="AlphaFoldDB" id="A0A9W6EW78"/>